<keyword evidence="4" id="KW-1185">Reference proteome</keyword>
<feature type="domain" description="VWFA" evidence="2">
    <location>
        <begin position="492"/>
        <end position="599"/>
    </location>
</feature>
<sequence>MRSTCDGLLLPHFASRPLRRWSFRPGSLEPSTTYTEGVLNSEPFACNQGTALPAIFNIPTCYSLTTAITVSACLLQRLKGVTRRANRKTGVNTGSEQSKVHSKLPEEFSNSDLSSAFQSSLGRLCTLSEATEVVSALQSWRSALLSGATLDKTLWPPEPLGMRVRAAINDLELSAFVMKCPKLIDTVLLNILELVERSSVDAKYSDDPDEADGGGLQLPFGFNFSSEDATPPSDTSEDSGEITGRPTADTARNAQASANDPKQFASIEDMSSQTQAVQGQGGHEPQKSQDQRAQAQVQDDVESRPDATEKELNSSSSSKSSFVSRRDGAPTAGGIAVQLGESDLRDSAVSTPSSWDHYHLYQELLGCLPELQDLIRKMGRRAGLKSRLRFDLAQREKSNAGEGIVRSPRMPSETSGITRSDGQCHVLLPGELSLIAYANSKRANSTGAKALHRLRRAEASLLSYERSGWMEEKARSLSWREFRPGSERGPLICCVDTSRSMAGKEEAIAKAAVLEILRLAEDEKRRCHLFFFSGSNQLQELEVPPAPIPAAAWQGVLDFLARSFRGGTDLDVPLAASIRRLQEYQSVWPAADILVITDSKVTQPAAGLLKKLKAFRDEGLRVFALIVVQEVSMSGMKDLSQICDEVHRFEALGRVSFDFG</sequence>
<feature type="region of interest" description="Disordered" evidence="1">
    <location>
        <begin position="203"/>
        <end position="348"/>
    </location>
</feature>
<evidence type="ECO:0000259" key="2">
    <source>
        <dbReference type="Pfam" id="PF13519"/>
    </source>
</evidence>
<proteinExistence type="predicted"/>
<dbReference type="EMBL" id="CAXAMM010009502">
    <property type="protein sequence ID" value="CAK9020566.1"/>
    <property type="molecule type" value="Genomic_DNA"/>
</dbReference>
<dbReference type="Pfam" id="PF13519">
    <property type="entry name" value="VWA_2"/>
    <property type="match status" value="1"/>
</dbReference>
<feature type="compositionally biased region" description="Polar residues" evidence="1">
    <location>
        <begin position="223"/>
        <end position="234"/>
    </location>
</feature>
<organism evidence="3 4">
    <name type="scientific">Durusdinium trenchii</name>
    <dbReference type="NCBI Taxonomy" id="1381693"/>
    <lineage>
        <taxon>Eukaryota</taxon>
        <taxon>Sar</taxon>
        <taxon>Alveolata</taxon>
        <taxon>Dinophyceae</taxon>
        <taxon>Suessiales</taxon>
        <taxon>Symbiodiniaceae</taxon>
        <taxon>Durusdinium</taxon>
    </lineage>
</organism>
<feature type="compositionally biased region" description="Low complexity" evidence="1">
    <location>
        <begin position="314"/>
        <end position="323"/>
    </location>
</feature>
<reference evidence="3 4" key="1">
    <citation type="submission" date="2024-02" db="EMBL/GenBank/DDBJ databases">
        <authorList>
            <person name="Chen Y."/>
            <person name="Shah S."/>
            <person name="Dougan E. K."/>
            <person name="Thang M."/>
            <person name="Chan C."/>
        </authorList>
    </citation>
    <scope>NUCLEOTIDE SEQUENCE [LARGE SCALE GENOMIC DNA]</scope>
</reference>
<protein>
    <submittedName>
        <fullName evidence="3">Protein ViaA (VWA domain protein interacting with AAA ATPase)</fullName>
    </submittedName>
</protein>
<feature type="region of interest" description="Disordered" evidence="1">
    <location>
        <begin position="399"/>
        <end position="420"/>
    </location>
</feature>
<accession>A0ABP0K1C7</accession>
<evidence type="ECO:0000313" key="4">
    <source>
        <dbReference type="Proteomes" id="UP001642464"/>
    </source>
</evidence>
<feature type="compositionally biased region" description="Basic and acidic residues" evidence="1">
    <location>
        <begin position="301"/>
        <end position="312"/>
    </location>
</feature>
<dbReference type="Gene3D" id="3.40.50.410">
    <property type="entry name" value="von Willebrand factor, type A domain"/>
    <property type="match status" value="1"/>
</dbReference>
<dbReference type="PANTHER" id="PTHR36846">
    <property type="entry name" value="PROTEIN VIAA"/>
    <property type="match status" value="1"/>
</dbReference>
<dbReference type="PANTHER" id="PTHR36846:SF1">
    <property type="entry name" value="PROTEIN VIAA"/>
    <property type="match status" value="1"/>
</dbReference>
<feature type="compositionally biased region" description="Polar residues" evidence="1">
    <location>
        <begin position="250"/>
        <end position="260"/>
    </location>
</feature>
<evidence type="ECO:0000256" key="1">
    <source>
        <dbReference type="SAM" id="MobiDB-lite"/>
    </source>
</evidence>
<feature type="compositionally biased region" description="Polar residues" evidence="1">
    <location>
        <begin position="269"/>
        <end position="278"/>
    </location>
</feature>
<dbReference type="InterPro" id="IPR002035">
    <property type="entry name" value="VWF_A"/>
</dbReference>
<dbReference type="InterPro" id="IPR036465">
    <property type="entry name" value="vWFA_dom_sf"/>
</dbReference>
<comment type="caution">
    <text evidence="3">The sequence shown here is derived from an EMBL/GenBank/DDBJ whole genome shotgun (WGS) entry which is preliminary data.</text>
</comment>
<name>A0ABP0K1C7_9DINO</name>
<dbReference type="Proteomes" id="UP001642464">
    <property type="component" value="Unassembled WGS sequence"/>
</dbReference>
<dbReference type="SUPFAM" id="SSF53300">
    <property type="entry name" value="vWA-like"/>
    <property type="match status" value="1"/>
</dbReference>
<evidence type="ECO:0000313" key="3">
    <source>
        <dbReference type="EMBL" id="CAK9020566.1"/>
    </source>
</evidence>
<gene>
    <name evidence="3" type="ORF">SCF082_LOCUS14959</name>
</gene>
<feature type="non-terminal residue" evidence="3">
    <location>
        <position position="660"/>
    </location>
</feature>